<evidence type="ECO:0000256" key="2">
    <source>
        <dbReference type="SAM" id="MobiDB-lite"/>
    </source>
</evidence>
<dbReference type="EMBL" id="GL376635">
    <property type="status" value="NOT_ANNOTATED_CDS"/>
    <property type="molecule type" value="Genomic_DNA"/>
</dbReference>
<protein>
    <submittedName>
        <fullName evidence="3">Uncharacterized protein</fullName>
    </submittedName>
</protein>
<dbReference type="STRING" id="431595.K3WP70"/>
<dbReference type="InParanoid" id="K3WP70"/>
<keyword evidence="4" id="KW-1185">Reference proteome</keyword>
<sequence>MPSAEAMRLVALAETAAAEREAEASEAREKAKADAEALAAMEAKVTQLEQNKGQLQTDLQAARATISDLEQKIVATEQSSDLFARQLASVKESYHTKLLLRDEEVALEKAAVTREKESELQHQQALFMQETELWKQQIGSLMKSNMGLQAQNTKLAVACQELQDANEQLESKCQTLQTEQSRDRDEIQYLSDWKEQYEHTLGNFDAKQAELEQEVHEWMSRCEQLKHQVSGLTQQVNGLLLEREDQHSNIDQMRHQFCQEERNSRARFQHNLREVHRLRGVLHQLVSETRESLKAEMKATESTLLAVQEHAYEFAIRQNQKDMRIVSAQNKIIQLEAQRKNDKQTMNQLEAALAKATKTLERKNATFTTKYHEQKEHLDITLAVRHGLTNELHMKKQQVLDLEKQLANMTLAKDAGDVKRKQLQQQIKIMQHTHARELENCASLLAKDRSAPTARNTTTKKLGSKISMAATTAMMSKRMTSLNQYSSSVESTEGSREDKDACKMAPLAAVESAE</sequence>
<dbReference type="AlphaFoldDB" id="K3WP70"/>
<evidence type="ECO:0000256" key="1">
    <source>
        <dbReference type="SAM" id="Coils"/>
    </source>
</evidence>
<organism evidence="3 4">
    <name type="scientific">Globisporangium ultimum (strain ATCC 200006 / CBS 805.95 / DAOM BR144)</name>
    <name type="common">Pythium ultimum</name>
    <dbReference type="NCBI Taxonomy" id="431595"/>
    <lineage>
        <taxon>Eukaryota</taxon>
        <taxon>Sar</taxon>
        <taxon>Stramenopiles</taxon>
        <taxon>Oomycota</taxon>
        <taxon>Peronosporomycetes</taxon>
        <taxon>Pythiales</taxon>
        <taxon>Pythiaceae</taxon>
        <taxon>Globisporangium</taxon>
    </lineage>
</organism>
<feature type="coiled-coil region" evidence="1">
    <location>
        <begin position="148"/>
        <end position="242"/>
    </location>
</feature>
<dbReference type="OMA" id="QQIIAMQ"/>
<keyword evidence="1" id="KW-0175">Coiled coil</keyword>
<dbReference type="EnsemblProtists" id="PYU1_T006762">
    <property type="protein sequence ID" value="PYU1_T006762"/>
    <property type="gene ID" value="PYU1_G006748"/>
</dbReference>
<dbReference type="eggNOG" id="ENOG502RBWQ">
    <property type="taxonomic scope" value="Eukaryota"/>
</dbReference>
<feature type="compositionally biased region" description="Polar residues" evidence="2">
    <location>
        <begin position="481"/>
        <end position="492"/>
    </location>
</feature>
<reference evidence="3" key="3">
    <citation type="submission" date="2015-02" db="UniProtKB">
        <authorList>
            <consortium name="EnsemblProtists"/>
        </authorList>
    </citation>
    <scope>IDENTIFICATION</scope>
    <source>
        <strain evidence="3">DAOM BR144</strain>
    </source>
</reference>
<feature type="region of interest" description="Disordered" evidence="2">
    <location>
        <begin position="481"/>
        <end position="514"/>
    </location>
</feature>
<evidence type="ECO:0000313" key="4">
    <source>
        <dbReference type="Proteomes" id="UP000019132"/>
    </source>
</evidence>
<reference evidence="4" key="2">
    <citation type="submission" date="2010-04" db="EMBL/GenBank/DDBJ databases">
        <authorList>
            <person name="Buell R."/>
            <person name="Hamilton J."/>
            <person name="Hostetler J."/>
        </authorList>
    </citation>
    <scope>NUCLEOTIDE SEQUENCE [LARGE SCALE GENOMIC DNA]</scope>
    <source>
        <strain evidence="4">DAOM:BR144</strain>
    </source>
</reference>
<feature type="coiled-coil region" evidence="1">
    <location>
        <begin position="290"/>
        <end position="440"/>
    </location>
</feature>
<feature type="compositionally biased region" description="Basic and acidic residues" evidence="2">
    <location>
        <begin position="493"/>
        <end position="502"/>
    </location>
</feature>
<feature type="coiled-coil region" evidence="1">
    <location>
        <begin position="10"/>
        <end position="79"/>
    </location>
</feature>
<name>K3WP70_GLOUD</name>
<evidence type="ECO:0000313" key="3">
    <source>
        <dbReference type="EnsemblProtists" id="PYU1_T006762"/>
    </source>
</evidence>
<dbReference type="HOGENOM" id="CLU_530631_0_0_1"/>
<reference evidence="4" key="1">
    <citation type="journal article" date="2010" name="Genome Biol.">
        <title>Genome sequence of the necrotrophic plant pathogen Pythium ultimum reveals original pathogenicity mechanisms and effector repertoire.</title>
        <authorList>
            <person name="Levesque C.A."/>
            <person name="Brouwer H."/>
            <person name="Cano L."/>
            <person name="Hamilton J.P."/>
            <person name="Holt C."/>
            <person name="Huitema E."/>
            <person name="Raffaele S."/>
            <person name="Robideau G.P."/>
            <person name="Thines M."/>
            <person name="Win J."/>
            <person name="Zerillo M.M."/>
            <person name="Beakes G.W."/>
            <person name="Boore J.L."/>
            <person name="Busam D."/>
            <person name="Dumas B."/>
            <person name="Ferriera S."/>
            <person name="Fuerstenberg S.I."/>
            <person name="Gachon C.M."/>
            <person name="Gaulin E."/>
            <person name="Govers F."/>
            <person name="Grenville-Briggs L."/>
            <person name="Horner N."/>
            <person name="Hostetler J."/>
            <person name="Jiang R.H."/>
            <person name="Johnson J."/>
            <person name="Krajaejun T."/>
            <person name="Lin H."/>
            <person name="Meijer H.J."/>
            <person name="Moore B."/>
            <person name="Morris P."/>
            <person name="Phuntmart V."/>
            <person name="Puiu D."/>
            <person name="Shetty J."/>
            <person name="Stajich J.E."/>
            <person name="Tripathy S."/>
            <person name="Wawra S."/>
            <person name="van West P."/>
            <person name="Whitty B.R."/>
            <person name="Coutinho P.M."/>
            <person name="Henrissat B."/>
            <person name="Martin F."/>
            <person name="Thomas P.D."/>
            <person name="Tyler B.M."/>
            <person name="De Vries R.P."/>
            <person name="Kamoun S."/>
            <person name="Yandell M."/>
            <person name="Tisserat N."/>
            <person name="Buell C.R."/>
        </authorList>
    </citation>
    <scope>NUCLEOTIDE SEQUENCE</scope>
    <source>
        <strain evidence="4">DAOM:BR144</strain>
    </source>
</reference>
<dbReference type="Proteomes" id="UP000019132">
    <property type="component" value="Unassembled WGS sequence"/>
</dbReference>
<dbReference type="VEuPathDB" id="FungiDB:PYU1_G006748"/>
<accession>K3WP70</accession>
<proteinExistence type="predicted"/>